<reference evidence="2" key="1">
    <citation type="submission" date="2023-10" db="EMBL/GenBank/DDBJ databases">
        <authorList>
            <person name="Chen Y."/>
            <person name="Shah S."/>
            <person name="Dougan E. K."/>
            <person name="Thang M."/>
            <person name="Chan C."/>
        </authorList>
    </citation>
    <scope>NUCLEOTIDE SEQUENCE [LARGE SCALE GENOMIC DNA]</scope>
</reference>
<name>A0ABN9TVC8_9DINO</name>
<evidence type="ECO:0008006" key="4">
    <source>
        <dbReference type="Google" id="ProtNLM"/>
    </source>
</evidence>
<proteinExistence type="predicted"/>
<feature type="compositionally biased region" description="Basic and acidic residues" evidence="1">
    <location>
        <begin position="170"/>
        <end position="181"/>
    </location>
</feature>
<feature type="region of interest" description="Disordered" evidence="1">
    <location>
        <begin position="60"/>
        <end position="127"/>
    </location>
</feature>
<feature type="region of interest" description="Disordered" evidence="1">
    <location>
        <begin position="170"/>
        <end position="299"/>
    </location>
</feature>
<sequence>MAGAAGEARAHLEQAEKALKTSFLSLKFSPDVLTASLEYSQAATKFRQANMLAESAAAWKRAGESKDGAGRPLRRWARLRERGRPGGPVGEGGPLLPPGRQGGGGRRAALEAGRAAREGGGGDMPGAKAAFEDAIEVFAAEEKDYNLADVYRGTVHRLPLAGERLRRRVQSDRWARRRAGEAEADLLRAQGGPQQGGHHAAPGGQRAEEALNRGSEFEGWWSSKDRVPGGLRHGRRVPGARPRGGGEARQGAGLVLPAGGGGAAGQAAAVGRASGRRTPAGGGGRAGRGLDPDDPDGLC</sequence>
<evidence type="ECO:0000313" key="3">
    <source>
        <dbReference type="Proteomes" id="UP001189429"/>
    </source>
</evidence>
<dbReference type="EMBL" id="CAUYUJ010015114">
    <property type="protein sequence ID" value="CAK0850015.1"/>
    <property type="molecule type" value="Genomic_DNA"/>
</dbReference>
<dbReference type="Proteomes" id="UP001189429">
    <property type="component" value="Unassembled WGS sequence"/>
</dbReference>
<keyword evidence="3" id="KW-1185">Reference proteome</keyword>
<accession>A0ABN9TVC8</accession>
<evidence type="ECO:0000256" key="1">
    <source>
        <dbReference type="SAM" id="MobiDB-lite"/>
    </source>
</evidence>
<feature type="compositionally biased region" description="Low complexity" evidence="1">
    <location>
        <begin position="265"/>
        <end position="279"/>
    </location>
</feature>
<gene>
    <name evidence="2" type="ORF">PCOR1329_LOCUS42564</name>
</gene>
<protein>
    <recommendedName>
        <fullName evidence="4">KIF-binding protein</fullName>
    </recommendedName>
</protein>
<dbReference type="InterPro" id="IPR011990">
    <property type="entry name" value="TPR-like_helical_dom_sf"/>
</dbReference>
<comment type="caution">
    <text evidence="2">The sequence shown here is derived from an EMBL/GenBank/DDBJ whole genome shotgun (WGS) entry which is preliminary data.</text>
</comment>
<feature type="compositionally biased region" description="Low complexity" evidence="1">
    <location>
        <begin position="187"/>
        <end position="205"/>
    </location>
</feature>
<organism evidence="2 3">
    <name type="scientific">Prorocentrum cordatum</name>
    <dbReference type="NCBI Taxonomy" id="2364126"/>
    <lineage>
        <taxon>Eukaryota</taxon>
        <taxon>Sar</taxon>
        <taxon>Alveolata</taxon>
        <taxon>Dinophyceae</taxon>
        <taxon>Prorocentrales</taxon>
        <taxon>Prorocentraceae</taxon>
        <taxon>Prorocentrum</taxon>
    </lineage>
</organism>
<evidence type="ECO:0000313" key="2">
    <source>
        <dbReference type="EMBL" id="CAK0850015.1"/>
    </source>
</evidence>
<dbReference type="Gene3D" id="1.25.40.10">
    <property type="entry name" value="Tetratricopeptide repeat domain"/>
    <property type="match status" value="1"/>
</dbReference>